<keyword evidence="6" id="KW-1185">Reference proteome</keyword>
<dbReference type="PANTHER" id="PTHR12526">
    <property type="entry name" value="GLYCOSYLTRANSFERASE"/>
    <property type="match status" value="1"/>
</dbReference>
<evidence type="ECO:0000256" key="1">
    <source>
        <dbReference type="ARBA" id="ARBA00022676"/>
    </source>
</evidence>
<dbReference type="InterPro" id="IPR028098">
    <property type="entry name" value="Glyco_trans_4-like_N"/>
</dbReference>
<comment type="caution">
    <text evidence="5">The sequence shown here is derived from an EMBL/GenBank/DDBJ whole genome shotgun (WGS) entry which is preliminary data.</text>
</comment>
<dbReference type="Pfam" id="PF00534">
    <property type="entry name" value="Glycos_transf_1"/>
    <property type="match status" value="1"/>
</dbReference>
<keyword evidence="1" id="KW-0328">Glycosyltransferase</keyword>
<accession>A0ABP9AFZ1</accession>
<dbReference type="EMBL" id="BAABKO010000005">
    <property type="protein sequence ID" value="GAA4780908.1"/>
    <property type="molecule type" value="Genomic_DNA"/>
</dbReference>
<evidence type="ECO:0000256" key="2">
    <source>
        <dbReference type="ARBA" id="ARBA00022679"/>
    </source>
</evidence>
<protein>
    <submittedName>
        <fullName evidence="5">Glycosyltransferase family 4 protein</fullName>
    </submittedName>
</protein>
<evidence type="ECO:0000259" key="3">
    <source>
        <dbReference type="Pfam" id="PF00534"/>
    </source>
</evidence>
<sequence length="374" mass="39474">MRGGGRLRVLVIAPLRFPIRRPHAGGLESAVWSEVTAMRARGHEVAVIAAAGSDFVEAGGPFEIPAMRWAPTERPSDSTYPSSYEAVSVSALDRALDHAARARFDVVSNHCLHALPLLRAPELDAPMVTTLHTPVDAAFVEAHRRARGSGSVFLSVSAYTRAQWQRAGVPSDVLANGTDPETWAFGPGGDGLVWFGRIVPEKGPHLAVRVARALGLPLTIAGRIGDADYARHAILPELSADVRYVGELAPLDLADLVGRSAAAVLTPAWPEPFGLVAPEALMCGTPVVSFAVGGVPEIASGSPGMAPVPAGDVDAMARAASALIERSRAEPDLRARIRASAVRRFSLDARMDRLEARLRLLASARASTRAALSA</sequence>
<name>A0ABP9AFZ1_9MICO</name>
<evidence type="ECO:0000259" key="4">
    <source>
        <dbReference type="Pfam" id="PF13439"/>
    </source>
</evidence>
<dbReference type="PANTHER" id="PTHR12526:SF595">
    <property type="entry name" value="BLL5217 PROTEIN"/>
    <property type="match status" value="1"/>
</dbReference>
<dbReference type="RefSeq" id="WP_345440172.1">
    <property type="nucleotide sequence ID" value="NZ_BAABKO010000005.1"/>
</dbReference>
<feature type="domain" description="Glycosyltransferase subfamily 4-like N-terminal" evidence="4">
    <location>
        <begin position="25"/>
        <end position="181"/>
    </location>
</feature>
<keyword evidence="2" id="KW-0808">Transferase</keyword>
<dbReference type="SUPFAM" id="SSF53756">
    <property type="entry name" value="UDP-Glycosyltransferase/glycogen phosphorylase"/>
    <property type="match status" value="1"/>
</dbReference>
<feature type="domain" description="Glycosyl transferase family 1" evidence="3">
    <location>
        <begin position="195"/>
        <end position="339"/>
    </location>
</feature>
<gene>
    <name evidence="5" type="ORF">GCM10023351_27440</name>
</gene>
<dbReference type="Proteomes" id="UP001501645">
    <property type="component" value="Unassembled WGS sequence"/>
</dbReference>
<proteinExistence type="predicted"/>
<dbReference type="InterPro" id="IPR001296">
    <property type="entry name" value="Glyco_trans_1"/>
</dbReference>
<organism evidence="5 6">
    <name type="scientific">Microbacterium gilvum</name>
    <dbReference type="NCBI Taxonomy" id="1336204"/>
    <lineage>
        <taxon>Bacteria</taxon>
        <taxon>Bacillati</taxon>
        <taxon>Actinomycetota</taxon>
        <taxon>Actinomycetes</taxon>
        <taxon>Micrococcales</taxon>
        <taxon>Microbacteriaceae</taxon>
        <taxon>Microbacterium</taxon>
    </lineage>
</organism>
<evidence type="ECO:0000313" key="5">
    <source>
        <dbReference type="EMBL" id="GAA4780908.1"/>
    </source>
</evidence>
<dbReference type="Gene3D" id="3.40.50.2000">
    <property type="entry name" value="Glycogen Phosphorylase B"/>
    <property type="match status" value="2"/>
</dbReference>
<dbReference type="Pfam" id="PF13439">
    <property type="entry name" value="Glyco_transf_4"/>
    <property type="match status" value="1"/>
</dbReference>
<reference evidence="6" key="1">
    <citation type="journal article" date="2019" name="Int. J. Syst. Evol. Microbiol.">
        <title>The Global Catalogue of Microorganisms (GCM) 10K type strain sequencing project: providing services to taxonomists for standard genome sequencing and annotation.</title>
        <authorList>
            <consortium name="The Broad Institute Genomics Platform"/>
            <consortium name="The Broad Institute Genome Sequencing Center for Infectious Disease"/>
            <person name="Wu L."/>
            <person name="Ma J."/>
        </authorList>
    </citation>
    <scope>NUCLEOTIDE SEQUENCE [LARGE SCALE GENOMIC DNA]</scope>
    <source>
        <strain evidence="6">JCM 18537</strain>
    </source>
</reference>
<evidence type="ECO:0000313" key="6">
    <source>
        <dbReference type="Proteomes" id="UP001501645"/>
    </source>
</evidence>